<dbReference type="InterPro" id="IPR019193">
    <property type="entry name" value="UBQ-conj_enz_E2-bd_prot"/>
</dbReference>
<evidence type="ECO:0000313" key="2">
    <source>
        <dbReference type="EMBL" id="WVN85833.1"/>
    </source>
</evidence>
<dbReference type="GO" id="GO:0000209">
    <property type="term" value="P:protein polyubiquitination"/>
    <property type="evidence" value="ECO:0007669"/>
    <property type="project" value="TreeGrafter"/>
</dbReference>
<dbReference type="GO" id="GO:0051865">
    <property type="term" value="P:protein autoubiquitination"/>
    <property type="evidence" value="ECO:0007669"/>
    <property type="project" value="TreeGrafter"/>
</dbReference>
<reference evidence="2" key="2">
    <citation type="journal article" date="2022" name="Elife">
        <title>Obligate sexual reproduction of a homothallic fungus closely related to the Cryptococcus pathogenic species complex.</title>
        <authorList>
            <person name="Passer A.R."/>
            <person name="Clancey S.A."/>
            <person name="Shea T."/>
            <person name="David-Palma M."/>
            <person name="Averette A.F."/>
            <person name="Boekhout T."/>
            <person name="Porcel B.M."/>
            <person name="Nowrousian M."/>
            <person name="Cuomo C.A."/>
            <person name="Sun S."/>
            <person name="Heitman J."/>
            <person name="Coelho M.A."/>
        </authorList>
    </citation>
    <scope>NUCLEOTIDE SEQUENCE</scope>
    <source>
        <strain evidence="2">CBS 7841</strain>
    </source>
</reference>
<name>A0AAJ8JP46_9TREE</name>
<dbReference type="GO" id="GO:0000151">
    <property type="term" value="C:ubiquitin ligase complex"/>
    <property type="evidence" value="ECO:0007669"/>
    <property type="project" value="TreeGrafter"/>
</dbReference>
<proteinExistence type="predicted"/>
<reference evidence="2" key="3">
    <citation type="submission" date="2024-01" db="EMBL/GenBank/DDBJ databases">
        <authorList>
            <person name="Coelho M.A."/>
            <person name="David-Palma M."/>
            <person name="Shea T."/>
            <person name="Sun S."/>
            <person name="Cuomo C.A."/>
            <person name="Heitman J."/>
        </authorList>
    </citation>
    <scope>NUCLEOTIDE SEQUENCE</scope>
    <source>
        <strain evidence="2">CBS 7841</strain>
    </source>
</reference>
<dbReference type="GeneID" id="91085199"/>
<feature type="compositionally biased region" description="Basic and acidic residues" evidence="1">
    <location>
        <begin position="202"/>
        <end position="212"/>
    </location>
</feature>
<dbReference type="PANTHER" id="PTHR31531:SF2">
    <property type="entry name" value="E3 UBIQUITIN-PROTEIN LIGASE E3D"/>
    <property type="match status" value="1"/>
</dbReference>
<feature type="region of interest" description="Disordered" evidence="1">
    <location>
        <begin position="495"/>
        <end position="518"/>
    </location>
</feature>
<protein>
    <submittedName>
        <fullName evidence="2">Uncharacterized protein</fullName>
    </submittedName>
</protein>
<keyword evidence="3" id="KW-1185">Reference proteome</keyword>
<evidence type="ECO:0000313" key="3">
    <source>
        <dbReference type="Proteomes" id="UP000094043"/>
    </source>
</evidence>
<dbReference type="GO" id="GO:0006513">
    <property type="term" value="P:protein monoubiquitination"/>
    <property type="evidence" value="ECO:0007669"/>
    <property type="project" value="TreeGrafter"/>
</dbReference>
<dbReference type="Pfam" id="PF09814">
    <property type="entry name" value="HECT_2"/>
    <property type="match status" value="1"/>
</dbReference>
<dbReference type="RefSeq" id="XP_066066533.1">
    <property type="nucleotide sequence ID" value="XM_066210436.1"/>
</dbReference>
<reference evidence="2" key="1">
    <citation type="submission" date="2016-06" db="EMBL/GenBank/DDBJ databases">
        <authorList>
            <person name="Cuomo C."/>
            <person name="Litvintseva A."/>
            <person name="Heitman J."/>
            <person name="Chen Y."/>
            <person name="Sun S."/>
            <person name="Springer D."/>
            <person name="Dromer F."/>
            <person name="Young S."/>
            <person name="Zeng Q."/>
            <person name="Chapman S."/>
            <person name="Gujja S."/>
            <person name="Saif S."/>
            <person name="Birren B."/>
        </authorList>
    </citation>
    <scope>NUCLEOTIDE SEQUENCE</scope>
    <source>
        <strain evidence="2">CBS 7841</strain>
    </source>
</reference>
<feature type="region of interest" description="Disordered" evidence="1">
    <location>
        <begin position="202"/>
        <end position="260"/>
    </location>
</feature>
<sequence length="999" mass="111386">MEAVREASSSLPADYNNRISEEDSSLSNELPPPPEPFPTCFLHVASNSSKEEQKNVARSISAVQKSCIQALSTLLPSSKSTPCASSSEQAQCFTSDQDNELAGALMELLEVTYELEGFVSPISDPVIEQVDSSIAREEQPVHVESLKTLTAQLEMLQLACLKNAPLSPTSANPDVIVTGVRQGMVWARIESLSRTVMEFAKRREPKAQKTKESLPPSYEIHDNMTSPPRYSEHDSTTNAYSSTEEKDQPVMSEKKPQYSHDAIERQPTAQQEKMFNELEVVTAAIERLYSVAPQLQNQRVELRSRVQREDLSTSRHLSGSIQKDEYQVEGEEGKLEQIKLQELNCIYQMLQKSKNGIMHDQRVDLEDLENRSKEKFIRRVIEQSEASRLIGQDSKMGNVDADLAMARDSQDRDQFLKSLMDQTAGGRMNNQDADAPPEDLAASRQAKQQALISTIVAHIRMTRLASQDFPSTIEDRLSDKATAFMEQLVDYSSSGRLHGQDSMPPSRKKTDTIGGGEEGDLHEVVSVTDFLQTRPPLRTEGKGSKAFMRKRSNSEGKKNKVSLKIAEMVQRRSVHSGFKSPFSSDVTTMSYIAEHQEQLRSVQIMLHGADISPDLDFMVKTPESDSGLVDNAIITSKREPSISLSISMPIPVYSDQSTLMVHQVSHFEAKLSAFPTSSRAIQLVTTQALSASELRTLAPSKIAYKNLPSSHWAEMIDVWMCHDDPQFTSRLANLVEQGFWPQDGVVLVGGSWLLTESERGKWENLRREGTPKDGSWDIITCACGTLVGRQRTRDGKPGAGTLRFFKYAVGLSDNDEQDIVEHVTRYPLSVFIVSDILELAQAHASYRFIISDEETGHHRIYLWLFNSSLSISFHKPSVSFPLSSPLRATFAQTSIFSEKKSIKSKHSSVSSSVSTNRSKNREEPKEKVIKAIKVMYKIANDGVDMEALPGFGPGGQVEHLSYSRDVCHRLHALLSESNAVYPPARRTMGAFEVGFLERA</sequence>
<dbReference type="EMBL" id="CP143784">
    <property type="protein sequence ID" value="WVN85833.1"/>
    <property type="molecule type" value="Genomic_DNA"/>
</dbReference>
<feature type="region of interest" description="Disordered" evidence="1">
    <location>
        <begin position="534"/>
        <end position="559"/>
    </location>
</feature>
<feature type="region of interest" description="Disordered" evidence="1">
    <location>
        <begin position="1"/>
        <end position="40"/>
    </location>
</feature>
<dbReference type="PANTHER" id="PTHR31531">
    <property type="entry name" value="E3 UBIQUITIN-PROTEIN LIGASE E3D FAMILY MEMBER"/>
    <property type="match status" value="1"/>
</dbReference>
<dbReference type="Proteomes" id="UP000094043">
    <property type="component" value="Chromosome 1"/>
</dbReference>
<dbReference type="KEGG" id="cdep:91085199"/>
<gene>
    <name evidence="2" type="ORF">L203_100985</name>
</gene>
<dbReference type="GO" id="GO:0005634">
    <property type="term" value="C:nucleus"/>
    <property type="evidence" value="ECO:0007669"/>
    <property type="project" value="TreeGrafter"/>
</dbReference>
<dbReference type="AlphaFoldDB" id="A0AAJ8JP46"/>
<accession>A0AAJ8JP46</accession>
<feature type="compositionally biased region" description="Basic and acidic residues" evidence="1">
    <location>
        <begin position="243"/>
        <end position="260"/>
    </location>
</feature>
<evidence type="ECO:0000256" key="1">
    <source>
        <dbReference type="SAM" id="MobiDB-lite"/>
    </source>
</evidence>
<organism evidence="2 3">
    <name type="scientific">Cryptococcus depauperatus CBS 7841</name>
    <dbReference type="NCBI Taxonomy" id="1295531"/>
    <lineage>
        <taxon>Eukaryota</taxon>
        <taxon>Fungi</taxon>
        <taxon>Dikarya</taxon>
        <taxon>Basidiomycota</taxon>
        <taxon>Agaricomycotina</taxon>
        <taxon>Tremellomycetes</taxon>
        <taxon>Tremellales</taxon>
        <taxon>Cryptococcaceae</taxon>
        <taxon>Cryptococcus</taxon>
    </lineage>
</organism>
<dbReference type="GO" id="GO:0031624">
    <property type="term" value="F:ubiquitin conjugating enzyme binding"/>
    <property type="evidence" value="ECO:0007669"/>
    <property type="project" value="TreeGrafter"/>
</dbReference>
<dbReference type="GO" id="GO:0061630">
    <property type="term" value="F:ubiquitin protein ligase activity"/>
    <property type="evidence" value="ECO:0007669"/>
    <property type="project" value="TreeGrafter"/>
</dbReference>
<dbReference type="GO" id="GO:0030332">
    <property type="term" value="F:cyclin binding"/>
    <property type="evidence" value="ECO:0007669"/>
    <property type="project" value="TreeGrafter"/>
</dbReference>
<dbReference type="GO" id="GO:0005829">
    <property type="term" value="C:cytosol"/>
    <property type="evidence" value="ECO:0007669"/>
    <property type="project" value="TreeGrafter"/>
</dbReference>
<dbReference type="GO" id="GO:0043161">
    <property type="term" value="P:proteasome-mediated ubiquitin-dependent protein catabolic process"/>
    <property type="evidence" value="ECO:0007669"/>
    <property type="project" value="TreeGrafter"/>
</dbReference>